<dbReference type="InterPro" id="IPR053925">
    <property type="entry name" value="RecX_HTH_3rd"/>
</dbReference>
<proteinExistence type="inferred from homology"/>
<evidence type="ECO:0000313" key="9">
    <source>
        <dbReference type="Proteomes" id="UP000243547"/>
    </source>
</evidence>
<dbReference type="Pfam" id="PF21982">
    <property type="entry name" value="RecX_HTH1"/>
    <property type="match status" value="1"/>
</dbReference>
<name>A0A1M6KB84_9FIRM</name>
<evidence type="ECO:0000256" key="5">
    <source>
        <dbReference type="HAMAP-Rule" id="MF_01114"/>
    </source>
</evidence>
<protein>
    <recommendedName>
        <fullName evidence="3 5">Regulatory protein RecX</fullName>
    </recommendedName>
</protein>
<dbReference type="Pfam" id="PF21981">
    <property type="entry name" value="RecX_HTH3"/>
    <property type="match status" value="1"/>
</dbReference>
<dbReference type="HAMAP" id="MF_01114">
    <property type="entry name" value="RecX"/>
    <property type="match status" value="1"/>
</dbReference>
<dbReference type="RefSeq" id="WP_072905221.1">
    <property type="nucleotide sequence ID" value="NZ_FRAI01000005.1"/>
</dbReference>
<evidence type="ECO:0000256" key="3">
    <source>
        <dbReference type="ARBA" id="ARBA00018111"/>
    </source>
</evidence>
<dbReference type="OrthoDB" id="9804967at2"/>
<dbReference type="Proteomes" id="UP000243547">
    <property type="component" value="Unassembled WGS sequence"/>
</dbReference>
<dbReference type="InterPro" id="IPR053926">
    <property type="entry name" value="RecX_HTH_1st"/>
</dbReference>
<comment type="subcellular location">
    <subcellularLocation>
        <location evidence="1 5">Cytoplasm</location>
    </subcellularLocation>
</comment>
<dbReference type="EMBL" id="FRAI01000005">
    <property type="protein sequence ID" value="SHJ56228.1"/>
    <property type="molecule type" value="Genomic_DNA"/>
</dbReference>
<dbReference type="InterPro" id="IPR036388">
    <property type="entry name" value="WH-like_DNA-bd_sf"/>
</dbReference>
<dbReference type="AlphaFoldDB" id="A0A1M6KB84"/>
<reference evidence="9" key="1">
    <citation type="submission" date="2016-11" db="EMBL/GenBank/DDBJ databases">
        <authorList>
            <person name="Varghese N."/>
            <person name="Submissions S."/>
        </authorList>
    </citation>
    <scope>NUCLEOTIDE SEQUENCE [LARGE SCALE GENOMIC DNA]</scope>
    <source>
        <strain evidence="9">DSM 14826</strain>
    </source>
</reference>
<feature type="domain" description="RecX third three-helical" evidence="6">
    <location>
        <begin position="98"/>
        <end position="141"/>
    </location>
</feature>
<gene>
    <name evidence="5" type="primary">recX</name>
    <name evidence="8" type="ORF">SAMN02745227_00058</name>
</gene>
<keyword evidence="9" id="KW-1185">Reference proteome</keyword>
<evidence type="ECO:0000256" key="1">
    <source>
        <dbReference type="ARBA" id="ARBA00004496"/>
    </source>
</evidence>
<evidence type="ECO:0000256" key="4">
    <source>
        <dbReference type="ARBA" id="ARBA00022490"/>
    </source>
</evidence>
<comment type="function">
    <text evidence="5">Modulates RecA activity.</text>
</comment>
<keyword evidence="4 5" id="KW-0963">Cytoplasm</keyword>
<dbReference type="GO" id="GO:0005737">
    <property type="term" value="C:cytoplasm"/>
    <property type="evidence" value="ECO:0007669"/>
    <property type="project" value="UniProtKB-SubCell"/>
</dbReference>
<dbReference type="InterPro" id="IPR003783">
    <property type="entry name" value="Regulatory_RecX"/>
</dbReference>
<dbReference type="PANTHER" id="PTHR33602:SF1">
    <property type="entry name" value="REGULATORY PROTEIN RECX FAMILY PROTEIN"/>
    <property type="match status" value="1"/>
</dbReference>
<evidence type="ECO:0000313" key="8">
    <source>
        <dbReference type="EMBL" id="SHJ56228.1"/>
    </source>
</evidence>
<evidence type="ECO:0000259" key="7">
    <source>
        <dbReference type="Pfam" id="PF21982"/>
    </source>
</evidence>
<feature type="domain" description="RecX first three-helical" evidence="7">
    <location>
        <begin position="5"/>
        <end position="44"/>
    </location>
</feature>
<dbReference type="PANTHER" id="PTHR33602">
    <property type="entry name" value="REGULATORY PROTEIN RECX FAMILY PROTEIN"/>
    <property type="match status" value="1"/>
</dbReference>
<sequence length="148" mass="17596">MFEKAMSLALKYLSYRGRTEYEIVNYLQSKGFSDEIITTVINKLKEYNYINDMDYIICFHRNQTKNKGNGPIKIQYRLQQKGICKDKYYQIEKEENTDYYSIALEQGKKKLKGKNDIDSLRKTYAFLLRKGFPMEVVSKVINNLKKEE</sequence>
<organism evidence="8 9">
    <name type="scientific">Anaerobranca californiensis DSM 14826</name>
    <dbReference type="NCBI Taxonomy" id="1120989"/>
    <lineage>
        <taxon>Bacteria</taxon>
        <taxon>Bacillati</taxon>
        <taxon>Bacillota</taxon>
        <taxon>Clostridia</taxon>
        <taxon>Eubacteriales</taxon>
        <taxon>Proteinivoracaceae</taxon>
        <taxon>Anaerobranca</taxon>
    </lineage>
</organism>
<dbReference type="STRING" id="1120989.SAMN02745227_00058"/>
<comment type="similarity">
    <text evidence="2 5">Belongs to the RecX family.</text>
</comment>
<evidence type="ECO:0000256" key="2">
    <source>
        <dbReference type="ARBA" id="ARBA00009695"/>
    </source>
</evidence>
<evidence type="ECO:0000259" key="6">
    <source>
        <dbReference type="Pfam" id="PF21981"/>
    </source>
</evidence>
<accession>A0A1M6KB84</accession>
<dbReference type="Gene3D" id="1.10.10.10">
    <property type="entry name" value="Winged helix-like DNA-binding domain superfamily/Winged helix DNA-binding domain"/>
    <property type="match status" value="3"/>
</dbReference>
<dbReference type="GO" id="GO:0006282">
    <property type="term" value="P:regulation of DNA repair"/>
    <property type="evidence" value="ECO:0007669"/>
    <property type="project" value="UniProtKB-UniRule"/>
</dbReference>